<dbReference type="Proteomes" id="UP000187367">
    <property type="component" value="Unassembled WGS sequence"/>
</dbReference>
<accession>A0A1R1S3A6</accession>
<comment type="caution">
    <text evidence="3">The sequence shown here is derived from an EMBL/GenBank/DDBJ whole genome shotgun (WGS) entry which is preliminary data.</text>
</comment>
<dbReference type="OrthoDB" id="846150at2"/>
<dbReference type="EMBL" id="MTJL01000017">
    <property type="protein sequence ID" value="OMI05811.1"/>
    <property type="molecule type" value="Genomic_DNA"/>
</dbReference>
<dbReference type="Gene3D" id="2.40.128.600">
    <property type="match status" value="1"/>
</dbReference>
<dbReference type="AlphaFoldDB" id="A0A1R1S3A6"/>
<dbReference type="Pfam" id="PF11954">
    <property type="entry name" value="DUF3471"/>
    <property type="match status" value="1"/>
</dbReference>
<dbReference type="InterPro" id="IPR001466">
    <property type="entry name" value="Beta-lactam-related"/>
</dbReference>
<dbReference type="InterPro" id="IPR012338">
    <property type="entry name" value="Beta-lactam/transpept-like"/>
</dbReference>
<keyword evidence="4" id="KW-1185">Reference proteome</keyword>
<evidence type="ECO:0000313" key="4">
    <source>
        <dbReference type="Proteomes" id="UP000187367"/>
    </source>
</evidence>
<dbReference type="SUPFAM" id="SSF56601">
    <property type="entry name" value="beta-lactamase/transpeptidase-like"/>
    <property type="match status" value="1"/>
</dbReference>
<dbReference type="Gene3D" id="3.40.710.10">
    <property type="entry name" value="DD-peptidase/beta-lactamase superfamily"/>
    <property type="match status" value="1"/>
</dbReference>
<organism evidence="3 4">
    <name type="scientific">Bacillus swezeyi</name>
    <dbReference type="NCBI Taxonomy" id="1925020"/>
    <lineage>
        <taxon>Bacteria</taxon>
        <taxon>Bacillati</taxon>
        <taxon>Bacillota</taxon>
        <taxon>Bacilli</taxon>
        <taxon>Bacillales</taxon>
        <taxon>Bacillaceae</taxon>
        <taxon>Bacillus</taxon>
    </lineage>
</organism>
<evidence type="ECO:0000259" key="1">
    <source>
        <dbReference type="Pfam" id="PF00144"/>
    </source>
</evidence>
<dbReference type="InterPro" id="IPR050491">
    <property type="entry name" value="AmpC-like"/>
</dbReference>
<gene>
    <name evidence="3" type="ORF">BW143_10300</name>
</gene>
<evidence type="ECO:0000313" key="3">
    <source>
        <dbReference type="EMBL" id="OMI05811.1"/>
    </source>
</evidence>
<dbReference type="Pfam" id="PF00144">
    <property type="entry name" value="Beta-lactamase"/>
    <property type="match status" value="1"/>
</dbReference>
<accession>A0A1R1QMC9</accession>
<reference evidence="3 4" key="1">
    <citation type="submission" date="2017-01" db="EMBL/GenBank/DDBJ databases">
        <title>Bacillus phylogenomics.</title>
        <authorList>
            <person name="Dunlap C."/>
        </authorList>
    </citation>
    <scope>NUCLEOTIDE SEQUENCE [LARGE SCALE GENOMIC DNA]</scope>
    <source>
        <strain evidence="3 4">NRRL B-41282</strain>
    </source>
</reference>
<proteinExistence type="predicted"/>
<dbReference type="InterPro" id="IPR021860">
    <property type="entry name" value="Peptidase_S12_Pab87-rel_C"/>
</dbReference>
<dbReference type="PANTHER" id="PTHR46825">
    <property type="entry name" value="D-ALANYL-D-ALANINE-CARBOXYPEPTIDASE/ENDOPEPTIDASE AMPH"/>
    <property type="match status" value="1"/>
</dbReference>
<sequence length="571" mass="64820">MRQPLEELKGFCEFAEKEMKRWKVPGAAVAVIKEDEVVMAEGFGYKDKERKLKVNPNTMFAIGSATKAFTTASMALLADEGKMEWDQPVREYLPEFDMHDSVAAERLTPRDLACHRSGLPRHDMMWYNSPFSREELLRRIRYLEPNQDFRSVWQYQNLMYTTAGYLVGSVVGTTWEDFVRERLFNPLNMKSSNFSVEDMQKHPDHSLPYQEKGESAEQIPFRNIDMIGPAGSINSNVLDMANWVRFQLGSGKFSGILSAASLNEMHTPCIPCDSLFKAKELPVCSYGLGWFIEPYRGYHMIHHGGNIDGFSSLVAFMPYEKIGIVILTNMNGSLLPNVLAYNIFDRMLGLEEIDWSGRLKGETEKIKKTVFGQDRTADLSRIEGTEPSHGLEDYTGIYEHPGYGEMKIELADGTLQALFNSFVMPLTHYHYDTFEMELKLTETKMLASFTADVNGHISRLSVPFEMAPGAKGIEFVKKPDERLHDPEFLASLTGKYVLEDGTEVAVSLRGERTLSVALPGQPVYELLPYREMTFQLKNLPGYSIRFETDDSGQVKGLRFIQPNGEFPAVRK</sequence>
<dbReference type="PANTHER" id="PTHR46825:SF15">
    <property type="entry name" value="BETA-LACTAMASE-RELATED DOMAIN-CONTAINING PROTEIN"/>
    <property type="match status" value="1"/>
</dbReference>
<feature type="domain" description="Peptidase S12 Pab87-related C-terminal" evidence="2">
    <location>
        <begin position="381"/>
        <end position="475"/>
    </location>
</feature>
<evidence type="ECO:0000259" key="2">
    <source>
        <dbReference type="Pfam" id="PF11954"/>
    </source>
</evidence>
<protein>
    <submittedName>
        <fullName evidence="3">Penicillin-binding protein</fullName>
    </submittedName>
</protein>
<feature type="domain" description="Beta-lactamase-related" evidence="1">
    <location>
        <begin position="17"/>
        <end position="333"/>
    </location>
</feature>
<name>A0A1R1S3A6_9BACI</name>
<dbReference type="RefSeq" id="WP_076758059.1">
    <property type="nucleotide sequence ID" value="NZ_JARMMK010000002.1"/>
</dbReference>